<evidence type="ECO:0000313" key="2">
    <source>
        <dbReference type="EMBL" id="RXJ87796.1"/>
    </source>
</evidence>
<dbReference type="EMBL" id="PDKD01000099">
    <property type="protein sequence ID" value="RXJ87796.1"/>
    <property type="molecule type" value="Genomic_DNA"/>
</dbReference>
<feature type="non-terminal residue" evidence="2">
    <location>
        <position position="1"/>
    </location>
</feature>
<keyword evidence="3" id="KW-1185">Reference proteome</keyword>
<evidence type="ECO:0000313" key="3">
    <source>
        <dbReference type="Proteomes" id="UP000289132"/>
    </source>
</evidence>
<comment type="caution">
    <text evidence="2">The sequence shown here is derived from an EMBL/GenBank/DDBJ whole genome shotgun (WGS) entry which is preliminary data.</text>
</comment>
<name>A0ABY0ETT7_9BACT</name>
<sequence length="87" mass="9125">ASDNPGLKASALRQLSALSPLPPQAQKYLLAELSNRQYGALVAGLLMEVDEPQLLSALARRLGQRDTPPIAPSLLPDSGTPDGRPGL</sequence>
<organism evidence="2 3">
    <name type="scientific">Aliarcobacter trophiarum LMG 25534</name>
    <dbReference type="NCBI Taxonomy" id="1032241"/>
    <lineage>
        <taxon>Bacteria</taxon>
        <taxon>Pseudomonadati</taxon>
        <taxon>Campylobacterota</taxon>
        <taxon>Epsilonproteobacteria</taxon>
        <taxon>Campylobacterales</taxon>
        <taxon>Arcobacteraceae</taxon>
        <taxon>Aliarcobacter</taxon>
    </lineage>
</organism>
<protein>
    <submittedName>
        <fullName evidence="2">Uncharacterized protein</fullName>
    </submittedName>
</protein>
<dbReference type="Proteomes" id="UP000289132">
    <property type="component" value="Unassembled WGS sequence"/>
</dbReference>
<feature type="region of interest" description="Disordered" evidence="1">
    <location>
        <begin position="65"/>
        <end position="87"/>
    </location>
</feature>
<accession>A0ABY0ETT7</accession>
<evidence type="ECO:0000256" key="1">
    <source>
        <dbReference type="SAM" id="MobiDB-lite"/>
    </source>
</evidence>
<proteinExistence type="predicted"/>
<reference evidence="2 3" key="1">
    <citation type="submission" date="2017-10" db="EMBL/GenBank/DDBJ databases">
        <title>Genomics of the genus Arcobacter.</title>
        <authorList>
            <person name="Perez-Cataluna A."/>
            <person name="Figueras M.J."/>
        </authorList>
    </citation>
    <scope>NUCLEOTIDE SEQUENCE [LARGE SCALE GENOMIC DNA]</scope>
    <source>
        <strain evidence="2 3">LMG 25534</strain>
    </source>
</reference>
<gene>
    <name evidence="2" type="ORF">CRU87_10165</name>
</gene>